<gene>
    <name evidence="1" type="ORF">L2764_20195</name>
</gene>
<keyword evidence="2" id="KW-1185">Reference proteome</keyword>
<comment type="caution">
    <text evidence="1">The sequence shown here is derived from an EMBL/GenBank/DDBJ whole genome shotgun (WGS) entry which is preliminary data.</text>
</comment>
<accession>A0ABT0LGB3</accession>
<dbReference type="EMBL" id="JAKIKS010000104">
    <property type="protein sequence ID" value="MCL1126742.1"/>
    <property type="molecule type" value="Genomic_DNA"/>
</dbReference>
<evidence type="ECO:0000313" key="2">
    <source>
        <dbReference type="Proteomes" id="UP001203423"/>
    </source>
</evidence>
<protein>
    <recommendedName>
        <fullName evidence="3">Tetratricopeptide repeat protein</fullName>
    </recommendedName>
</protein>
<dbReference type="RefSeq" id="WP_248942155.1">
    <property type="nucleotide sequence ID" value="NZ_JAKIKS010000104.1"/>
</dbReference>
<proteinExistence type="predicted"/>
<sequence length="199" mass="22293">MKIIAIIIIVLIGIYLYRRNKAVSTPEATIHDEVSDRDDIDEELLASSSVSISKDPDVDPLSSVVKCQYVLFAKANERLQKHVEKIHHATSMEDEYNGMLAAITECYKQRQDTEYSEFGAGLSPAFLVLCEQISKSESLLDLKAVSFMQLATLLNDKGDFDEAIAICQQAIDYGLTDGTVTCFSGRKKRIERAKHKQKK</sequence>
<evidence type="ECO:0000313" key="1">
    <source>
        <dbReference type="EMBL" id="MCL1126742.1"/>
    </source>
</evidence>
<name>A0ABT0LGB3_9GAMM</name>
<evidence type="ECO:0008006" key="3">
    <source>
        <dbReference type="Google" id="ProtNLM"/>
    </source>
</evidence>
<organism evidence="1 2">
    <name type="scientific">Shewanella surugensis</name>
    <dbReference type="NCBI Taxonomy" id="212020"/>
    <lineage>
        <taxon>Bacteria</taxon>
        <taxon>Pseudomonadati</taxon>
        <taxon>Pseudomonadota</taxon>
        <taxon>Gammaproteobacteria</taxon>
        <taxon>Alteromonadales</taxon>
        <taxon>Shewanellaceae</taxon>
        <taxon>Shewanella</taxon>
    </lineage>
</organism>
<dbReference type="Proteomes" id="UP001203423">
    <property type="component" value="Unassembled WGS sequence"/>
</dbReference>
<reference evidence="1 2" key="1">
    <citation type="submission" date="2022-01" db="EMBL/GenBank/DDBJ databases">
        <title>Whole genome-based taxonomy of the Shewanellaceae.</title>
        <authorList>
            <person name="Martin-Rodriguez A.J."/>
        </authorList>
    </citation>
    <scope>NUCLEOTIDE SEQUENCE [LARGE SCALE GENOMIC DNA]</scope>
    <source>
        <strain evidence="1 2">DSM 17177</strain>
    </source>
</reference>